<dbReference type="GO" id="GO:0016787">
    <property type="term" value="F:hydrolase activity"/>
    <property type="evidence" value="ECO:0007669"/>
    <property type="project" value="UniProtKB-KW"/>
</dbReference>
<dbReference type="InterPro" id="IPR042301">
    <property type="entry name" value="GH115_sf"/>
</dbReference>
<dbReference type="Gene3D" id="2.60.120.1620">
    <property type="match status" value="1"/>
</dbReference>
<dbReference type="Gene3D" id="3.20.20.520">
    <property type="entry name" value="Glycosyl hydrolase family 115"/>
    <property type="match status" value="1"/>
</dbReference>
<feature type="chain" id="PRO_5003010870" description="Gylcosyl hydrolase 115 C-terminal domain-containing protein" evidence="3">
    <location>
        <begin position="24"/>
        <end position="981"/>
    </location>
</feature>
<feature type="signal peptide" evidence="3">
    <location>
        <begin position="1"/>
        <end position="23"/>
    </location>
</feature>
<protein>
    <recommendedName>
        <fullName evidence="4">Gylcosyl hydrolase 115 C-terminal domain-containing protein</fullName>
    </recommendedName>
</protein>
<keyword evidence="6" id="KW-1185">Reference proteome</keyword>
<dbReference type="STRING" id="518766.Rmar_0527"/>
<dbReference type="PANTHER" id="PTHR37842:SF2">
    <property type="entry name" value="GYLCOSYL HYDROLASE 115 C-TERMINAL DOMAIN-CONTAINING PROTEIN"/>
    <property type="match status" value="1"/>
</dbReference>
<dbReference type="EMBL" id="CP001807">
    <property type="protein sequence ID" value="ACY47429.1"/>
    <property type="molecule type" value="Genomic_DNA"/>
</dbReference>
<dbReference type="eggNOG" id="ENOG502Z7KK">
    <property type="taxonomic scope" value="Bacteria"/>
</dbReference>
<evidence type="ECO:0000313" key="5">
    <source>
        <dbReference type="EMBL" id="ACY47429.1"/>
    </source>
</evidence>
<evidence type="ECO:0000313" key="6">
    <source>
        <dbReference type="Proteomes" id="UP000002221"/>
    </source>
</evidence>
<dbReference type="KEGG" id="rmr:Rmar_0527"/>
<proteinExistence type="predicted"/>
<dbReference type="Pfam" id="PF15979">
    <property type="entry name" value="Glyco_hydro_115"/>
    <property type="match status" value="1"/>
</dbReference>
<gene>
    <name evidence="5" type="ordered locus">Rmar_0527</name>
</gene>
<evidence type="ECO:0000256" key="3">
    <source>
        <dbReference type="SAM" id="SignalP"/>
    </source>
</evidence>
<reference evidence="5 6" key="1">
    <citation type="journal article" date="2009" name="Stand. Genomic Sci.">
        <title>Complete genome sequence of Rhodothermus marinus type strain (R-10).</title>
        <authorList>
            <person name="Nolan M."/>
            <person name="Tindall B.J."/>
            <person name="Pomrenke H."/>
            <person name="Lapidus A."/>
            <person name="Copeland A."/>
            <person name="Glavina Del Rio T."/>
            <person name="Lucas S."/>
            <person name="Chen F."/>
            <person name="Tice H."/>
            <person name="Cheng J.F."/>
            <person name="Saunders E."/>
            <person name="Han C."/>
            <person name="Bruce D."/>
            <person name="Goodwin L."/>
            <person name="Chain P."/>
            <person name="Pitluck S."/>
            <person name="Ovchinikova G."/>
            <person name="Pati A."/>
            <person name="Ivanova N."/>
            <person name="Mavromatis K."/>
            <person name="Chen A."/>
            <person name="Palaniappan K."/>
            <person name="Land M."/>
            <person name="Hauser L."/>
            <person name="Chang Y.J."/>
            <person name="Jeffries C.D."/>
            <person name="Brettin T."/>
            <person name="Goker M."/>
            <person name="Bristow J."/>
            <person name="Eisen J.A."/>
            <person name="Markowitz V."/>
            <person name="Hugenholtz P."/>
            <person name="Kyrpides N.C."/>
            <person name="Klenk H.P."/>
            <person name="Detter J.C."/>
        </authorList>
    </citation>
    <scope>NUCLEOTIDE SEQUENCE [LARGE SCALE GENOMIC DNA]</scope>
    <source>
        <strain evidence="6">ATCC 43812 / DSM 4252 / R-10</strain>
    </source>
</reference>
<dbReference type="CAZy" id="GH115">
    <property type="family name" value="Glycoside Hydrolase Family 115"/>
</dbReference>
<evidence type="ECO:0000256" key="1">
    <source>
        <dbReference type="ARBA" id="ARBA00022801"/>
    </source>
</evidence>
<dbReference type="AlphaFoldDB" id="D0MEX9"/>
<dbReference type="Gene3D" id="3.30.379.10">
    <property type="entry name" value="Chitobiase/beta-hexosaminidase domain 2-like"/>
    <property type="match status" value="1"/>
</dbReference>
<dbReference type="InterPro" id="IPR041437">
    <property type="entry name" value="GH115_C"/>
</dbReference>
<dbReference type="InterPro" id="IPR031924">
    <property type="entry name" value="GH115"/>
</dbReference>
<dbReference type="RefSeq" id="WP_012843041.1">
    <property type="nucleotide sequence ID" value="NC_013501.1"/>
</dbReference>
<keyword evidence="3" id="KW-0732">Signal</keyword>
<dbReference type="HOGENOM" id="CLU_004852_0_0_10"/>
<sequence length="981" mass="111385">MLSQMRALLLLLTGLLLIESAPAQPLSSYVQDTCPDDCFALAENGRVVSIVASRADDPVVLRAIEDLAADLERVTGRRPVVHYDTWPAEPSLVVGSLAHSPLIRELVETGQLAPGEIEGRWEAFLLQVVPDVRGADRLVIAGSDPRGTVFGIYDLSRAMGVSPWYWWADVPVPHRPALYVARTLRRTDYPRVRYRGLFINDEAPALSGWAYEKFGGFNHRFYARVFELILRLKGNFLWPAMWGRSLFEEDSLNIPTAARYGIVIGTSHHEPMLRAHVEWQWHGKGPWDYTKNAATLQAFWREGIRRMKHNEAIVTVGMRGDGDEPMSEETAIELLERIIRDQRRILAEETGRDPSEIPQAWTIYKEVQDYYEKGMRVPEDITIVFTDDNWGNVRLLPPPGSPPRKGGYGMYYHFDYVGAPRSYKWINTVQIERTWEQMRLTYRHGVDRIWVVNVGDIKPMELPLTFFMDMAWDPERFTAADLPRYYERWAAEQFGPRYAAEIATLLATYTKYNARRKPELLDADTYSLHHYREFARVVADYRALAARAQALFSRMPAAYRDAFYQLVAYPVMASANLYEMYHALALNRLYARQRRAATNRMAEKVRRLFARDAELAAYYNHVMGAGRWNHMMDQPRIGYTSWDDPDENIMPEIETIAVPDTALPAVAVEGQPDTWPGPDVPAALPVFDDLTRPVHYLEVFNRGRQPFRFRIQTESPGLAFSATEGEVTEQQRIQVTVDWAQVPPGAAQLVFYVEGPGMRVPVVAPLERIVDRIPPDFEGFVARDGHLAIEAHHFSRQVSAGEARWEVIPNLGRTASAVTPLPVTMRAQAPGADSPRLEYDVLLPAPGRIRVHLYLAPTYNFVNRPGGLRLAVSLDDAPPQLLEVHAADTIPDWRYGRVWMDAVASNVRIVTSEHEITRPGPHTLKLWAVDGGVVVERIVIDTGGLRPSYLGPPESPFVRNRRTHWPPEPEAGSAYPARDTR</sequence>
<dbReference type="Pfam" id="PF17829">
    <property type="entry name" value="GH115_C"/>
    <property type="match status" value="1"/>
</dbReference>
<evidence type="ECO:0000259" key="4">
    <source>
        <dbReference type="Pfam" id="PF17829"/>
    </source>
</evidence>
<dbReference type="GO" id="GO:0005975">
    <property type="term" value="P:carbohydrate metabolic process"/>
    <property type="evidence" value="ECO:0007669"/>
    <property type="project" value="UniProtKB-ARBA"/>
</dbReference>
<dbReference type="PANTHER" id="PTHR37842">
    <property type="match status" value="1"/>
</dbReference>
<feature type="region of interest" description="Disordered" evidence="2">
    <location>
        <begin position="951"/>
        <end position="981"/>
    </location>
</feature>
<keyword evidence="1" id="KW-0378">Hydrolase</keyword>
<dbReference type="Gene3D" id="1.20.58.2150">
    <property type="match status" value="1"/>
</dbReference>
<dbReference type="Proteomes" id="UP000002221">
    <property type="component" value="Chromosome"/>
</dbReference>
<accession>D0MEX9</accession>
<name>D0MEX9_RHOM4</name>
<evidence type="ECO:0000256" key="2">
    <source>
        <dbReference type="SAM" id="MobiDB-lite"/>
    </source>
</evidence>
<dbReference type="SUPFAM" id="SSF55545">
    <property type="entry name" value="beta-N-acetylhexosaminidase-like domain"/>
    <property type="match status" value="1"/>
</dbReference>
<feature type="domain" description="Gylcosyl hydrolase 115 C-terminal" evidence="4">
    <location>
        <begin position="779"/>
        <end position="954"/>
    </location>
</feature>
<dbReference type="InterPro" id="IPR029018">
    <property type="entry name" value="Hex-like_dom2"/>
</dbReference>
<organism evidence="5 6">
    <name type="scientific">Rhodothermus marinus (strain ATCC 43812 / DSM 4252 / R-10)</name>
    <name type="common">Rhodothermus obamensis</name>
    <dbReference type="NCBI Taxonomy" id="518766"/>
    <lineage>
        <taxon>Bacteria</taxon>
        <taxon>Pseudomonadati</taxon>
        <taxon>Rhodothermota</taxon>
        <taxon>Rhodothermia</taxon>
        <taxon>Rhodothermales</taxon>
        <taxon>Rhodothermaceae</taxon>
        <taxon>Rhodothermus</taxon>
    </lineage>
</organism>